<keyword evidence="5" id="KW-0255">Endonuclease</keyword>
<dbReference type="InterPro" id="IPR033125">
    <property type="entry name" value="DNASE_I_2"/>
</dbReference>
<dbReference type="GO" id="GO:0006308">
    <property type="term" value="P:DNA catabolic process"/>
    <property type="evidence" value="ECO:0007669"/>
    <property type="project" value="InterPro"/>
</dbReference>
<evidence type="ECO:0000259" key="6">
    <source>
        <dbReference type="Pfam" id="PF03372"/>
    </source>
</evidence>
<evidence type="ECO:0000256" key="2">
    <source>
        <dbReference type="ARBA" id="ARBA00022722"/>
    </source>
</evidence>
<dbReference type="PRINTS" id="PR00130">
    <property type="entry name" value="DNASEI"/>
</dbReference>
<dbReference type="CDD" id="cd10282">
    <property type="entry name" value="DNase1"/>
    <property type="match status" value="1"/>
</dbReference>
<keyword evidence="2 5" id="KW-0540">Nuclease</keyword>
<evidence type="ECO:0000256" key="3">
    <source>
        <dbReference type="ARBA" id="ARBA00022801"/>
    </source>
</evidence>
<comment type="similarity">
    <text evidence="1 5">Belongs to the DNase I family.</text>
</comment>
<sequence>MAYFITILAVITTLGISTSEAVNAVKVAAFNVQVFGQTKISKNNVRDILVKIINRYDIILIQEIRDSGEDAIKILLENVNNFAKSSGSSEYEMIVSERLGRSVSKEQYAFIYRKSITTMKANYTYVDKNDDFEREPFVVHLHVPSAAVSELVFVAIHTKPDDAVREVDKLVDVYDDVIKRWEIKNIVIMGDFNAACSYVRDTEWKNIRLANDKRFWWLIDDCQDTTLKGSRCAYDRYYRATTTVKGSRCAYDMYILPCYNTYYHIERFKMCL</sequence>
<evidence type="ECO:0000313" key="7">
    <source>
        <dbReference type="EMBL" id="CAB3992112.1"/>
    </source>
</evidence>
<dbReference type="SMART" id="SM00476">
    <property type="entry name" value="DNaseIc"/>
    <property type="match status" value="1"/>
</dbReference>
<dbReference type="PROSITE" id="PS00918">
    <property type="entry name" value="DNASE_I_2"/>
    <property type="match status" value="1"/>
</dbReference>
<evidence type="ECO:0000256" key="5">
    <source>
        <dbReference type="PIRNR" id="PIRNR000988"/>
    </source>
</evidence>
<dbReference type="GO" id="GO:0003677">
    <property type="term" value="F:DNA binding"/>
    <property type="evidence" value="ECO:0007669"/>
    <property type="project" value="TreeGrafter"/>
</dbReference>
<dbReference type="Gene3D" id="3.60.10.10">
    <property type="entry name" value="Endonuclease/exonuclease/phosphatase"/>
    <property type="match status" value="1"/>
</dbReference>
<gene>
    <name evidence="7" type="ORF">PACLA_8A003927</name>
</gene>
<accession>A0A7D9HS13</accession>
<keyword evidence="4" id="KW-1015">Disulfide bond</keyword>
<dbReference type="PIRSF" id="PIRSF000988">
    <property type="entry name" value="DNase_I_euk"/>
    <property type="match status" value="1"/>
</dbReference>
<dbReference type="InterPro" id="IPR036691">
    <property type="entry name" value="Endo/exonu/phosph_ase_sf"/>
</dbReference>
<feature type="domain" description="Endonuclease/exonuclease/phosphatase" evidence="6">
    <location>
        <begin position="29"/>
        <end position="241"/>
    </location>
</feature>
<evidence type="ECO:0000313" key="8">
    <source>
        <dbReference type="Proteomes" id="UP001152795"/>
    </source>
</evidence>
<keyword evidence="8" id="KW-1185">Reference proteome</keyword>
<dbReference type="EMBL" id="CACRXK020001982">
    <property type="protein sequence ID" value="CAB3992112.1"/>
    <property type="molecule type" value="Genomic_DNA"/>
</dbReference>
<dbReference type="PANTHER" id="PTHR11371">
    <property type="entry name" value="DEOXYRIBONUCLEASE"/>
    <property type="match status" value="1"/>
</dbReference>
<dbReference type="PANTHER" id="PTHR11371:SF33">
    <property type="entry name" value="ENDONUCLEASE_EXONUCLEASE_PHOSPHATASE DOMAIN-CONTAINING PROTEIN"/>
    <property type="match status" value="1"/>
</dbReference>
<dbReference type="GO" id="GO:0005634">
    <property type="term" value="C:nucleus"/>
    <property type="evidence" value="ECO:0007669"/>
    <property type="project" value="TreeGrafter"/>
</dbReference>
<dbReference type="InterPro" id="IPR016202">
    <property type="entry name" value="DNase_I"/>
</dbReference>
<proteinExistence type="inferred from homology"/>
<comment type="caution">
    <text evidence="7">The sequence shown here is derived from an EMBL/GenBank/DDBJ whole genome shotgun (WGS) entry which is preliminary data.</text>
</comment>
<protein>
    <recommendedName>
        <fullName evidence="5">Deoxyribonuclease</fullName>
    </recommendedName>
</protein>
<keyword evidence="3 5" id="KW-0378">Hydrolase</keyword>
<dbReference type="AlphaFoldDB" id="A0A7D9HS13"/>
<dbReference type="InterPro" id="IPR005135">
    <property type="entry name" value="Endo/exonuclease/phosphatase"/>
</dbReference>
<evidence type="ECO:0000256" key="4">
    <source>
        <dbReference type="ARBA" id="ARBA00023157"/>
    </source>
</evidence>
<reference evidence="7" key="1">
    <citation type="submission" date="2020-04" db="EMBL/GenBank/DDBJ databases">
        <authorList>
            <person name="Alioto T."/>
            <person name="Alioto T."/>
            <person name="Gomez Garrido J."/>
        </authorList>
    </citation>
    <scope>NUCLEOTIDE SEQUENCE</scope>
    <source>
        <strain evidence="7">A484AB</strain>
    </source>
</reference>
<organism evidence="7 8">
    <name type="scientific">Paramuricea clavata</name>
    <name type="common">Red gorgonian</name>
    <name type="synonym">Violescent sea-whip</name>
    <dbReference type="NCBI Taxonomy" id="317549"/>
    <lineage>
        <taxon>Eukaryota</taxon>
        <taxon>Metazoa</taxon>
        <taxon>Cnidaria</taxon>
        <taxon>Anthozoa</taxon>
        <taxon>Octocorallia</taxon>
        <taxon>Malacalcyonacea</taxon>
        <taxon>Plexauridae</taxon>
        <taxon>Paramuricea</taxon>
    </lineage>
</organism>
<dbReference type="Pfam" id="PF03372">
    <property type="entry name" value="Exo_endo_phos"/>
    <property type="match status" value="1"/>
</dbReference>
<dbReference type="Proteomes" id="UP001152795">
    <property type="component" value="Unassembled WGS sequence"/>
</dbReference>
<evidence type="ECO:0000256" key="1">
    <source>
        <dbReference type="ARBA" id="ARBA00007359"/>
    </source>
</evidence>
<dbReference type="SUPFAM" id="SSF56219">
    <property type="entry name" value="DNase I-like"/>
    <property type="match status" value="1"/>
</dbReference>
<dbReference type="OrthoDB" id="5969082at2759"/>
<dbReference type="GO" id="GO:0004530">
    <property type="term" value="F:deoxyribonuclease I activity"/>
    <property type="evidence" value="ECO:0007669"/>
    <property type="project" value="TreeGrafter"/>
</dbReference>
<name>A0A7D9HS13_PARCT</name>